<dbReference type="SUPFAM" id="SSF52096">
    <property type="entry name" value="ClpP/crotonase"/>
    <property type="match status" value="1"/>
</dbReference>
<organism evidence="3">
    <name type="scientific">hydrothermal vent metagenome</name>
    <dbReference type="NCBI Taxonomy" id="652676"/>
    <lineage>
        <taxon>unclassified sequences</taxon>
        <taxon>metagenomes</taxon>
        <taxon>ecological metagenomes</taxon>
    </lineage>
</organism>
<dbReference type="GO" id="GO:0004300">
    <property type="term" value="F:enoyl-CoA hydratase activity"/>
    <property type="evidence" value="ECO:0007669"/>
    <property type="project" value="UniProtKB-EC"/>
</dbReference>
<dbReference type="InterPro" id="IPR029045">
    <property type="entry name" value="ClpP/crotonase-like_dom_sf"/>
</dbReference>
<dbReference type="EMBL" id="FAXA01000056">
    <property type="protein sequence ID" value="CUV01368.1"/>
    <property type="molecule type" value="Genomic_DNA"/>
</dbReference>
<evidence type="ECO:0000313" key="3">
    <source>
        <dbReference type="EMBL" id="CUV01368.1"/>
    </source>
</evidence>
<reference evidence="3" key="1">
    <citation type="submission" date="2015-10" db="EMBL/GenBank/DDBJ databases">
        <authorList>
            <person name="Gilbert D.G."/>
        </authorList>
    </citation>
    <scope>NUCLEOTIDE SEQUENCE</scope>
</reference>
<dbReference type="InterPro" id="IPR014748">
    <property type="entry name" value="Enoyl-CoA_hydra_C"/>
</dbReference>
<keyword evidence="3" id="KW-0456">Lyase</keyword>
<dbReference type="CDD" id="cd06558">
    <property type="entry name" value="crotonase-like"/>
    <property type="match status" value="1"/>
</dbReference>
<feature type="region of interest" description="Disordered" evidence="2">
    <location>
        <begin position="243"/>
        <end position="269"/>
    </location>
</feature>
<name>A0A160V6Y4_9ZZZZ</name>
<comment type="similarity">
    <text evidence="1">Belongs to the enoyl-CoA hydratase/isomerase family.</text>
</comment>
<dbReference type="EC" id="4.2.1.17" evidence="3"/>
<protein>
    <submittedName>
        <fullName evidence="3">Enoyl-CoA hydratase</fullName>
        <ecNumber evidence="3">4.2.1.17</ecNumber>
    </submittedName>
</protein>
<dbReference type="Gene3D" id="3.90.226.10">
    <property type="entry name" value="2-enoyl-CoA Hydratase, Chain A, domain 1"/>
    <property type="match status" value="1"/>
</dbReference>
<evidence type="ECO:0000256" key="1">
    <source>
        <dbReference type="ARBA" id="ARBA00005254"/>
    </source>
</evidence>
<dbReference type="AlphaFoldDB" id="A0A160V6Y4"/>
<dbReference type="Pfam" id="PF00378">
    <property type="entry name" value="ECH_1"/>
    <property type="match status" value="1"/>
</dbReference>
<sequence>MPDYKYETILVDQDESVLTITLNRPERLNAVDRVMHRELEEVFGEVAFDSSVSAVMVTGAGRGFCSGGDVRAMDERGSANVLEERPMGAVSQSGRRILHNMLWVEQPIVCALNGVAAGLGATIALFCDIIYASDQARIGDTHVKAGLVAGDGGAVIWPLLVGVAKAKELLMTGDIIDAAEAERIGLVNKVVPHDKLIEEAMDLARRLANGPAMAIRGTKHAINKKVWADLTLSLDMGLALEERSSRHPDHNEAARSFVEKRTPEYKGTI</sequence>
<accession>A0A160V6Y4</accession>
<dbReference type="Gene3D" id="1.10.12.10">
    <property type="entry name" value="Lyase 2-enoyl-coa Hydratase, Chain A, domain 2"/>
    <property type="match status" value="1"/>
</dbReference>
<evidence type="ECO:0000256" key="2">
    <source>
        <dbReference type="SAM" id="MobiDB-lite"/>
    </source>
</evidence>
<proteinExistence type="inferred from homology"/>
<dbReference type="PANTHER" id="PTHR43802">
    <property type="entry name" value="ENOYL-COA HYDRATASE"/>
    <property type="match status" value="1"/>
</dbReference>
<dbReference type="PANTHER" id="PTHR43802:SF1">
    <property type="entry name" value="IP11341P-RELATED"/>
    <property type="match status" value="1"/>
</dbReference>
<dbReference type="InterPro" id="IPR001753">
    <property type="entry name" value="Enoyl-CoA_hydra/iso"/>
</dbReference>
<gene>
    <name evidence="3" type="ORF">MGWOODY_Clf1349</name>
</gene>